<dbReference type="GO" id="GO:0007165">
    <property type="term" value="P:signal transduction"/>
    <property type="evidence" value="ECO:0007669"/>
    <property type="project" value="UniProtKB-KW"/>
</dbReference>
<dbReference type="PANTHER" id="PTHR43531">
    <property type="entry name" value="PROTEIN ICFG"/>
    <property type="match status" value="1"/>
</dbReference>
<dbReference type="PANTHER" id="PTHR43531:SF11">
    <property type="entry name" value="METHYL-ACCEPTING CHEMOTAXIS PROTEIN 3"/>
    <property type="match status" value="1"/>
</dbReference>
<dbReference type="Gene3D" id="6.10.340.10">
    <property type="match status" value="1"/>
</dbReference>
<feature type="domain" description="Methyl-accepting transducer" evidence="7">
    <location>
        <begin position="660"/>
        <end position="889"/>
    </location>
</feature>
<evidence type="ECO:0000259" key="8">
    <source>
        <dbReference type="PROSITE" id="PS50885"/>
    </source>
</evidence>
<keyword evidence="10" id="KW-1185">Reference proteome</keyword>
<reference evidence="10" key="1">
    <citation type="submission" date="2017-01" db="EMBL/GenBank/DDBJ databases">
        <authorList>
            <person name="Varghese N."/>
            <person name="Submissions S."/>
        </authorList>
    </citation>
    <scope>NUCLEOTIDE SEQUENCE [LARGE SCALE GENOMIC DNA]</scope>
    <source>
        <strain evidence="10">DSM 18714</strain>
    </source>
</reference>
<keyword evidence="6" id="KW-1133">Transmembrane helix</keyword>
<gene>
    <name evidence="9" type="ORF">SAMN05421795_10358</name>
</gene>
<dbReference type="RefSeq" id="WP_076365068.1">
    <property type="nucleotide sequence ID" value="NZ_FTOM01000003.1"/>
</dbReference>
<dbReference type="GO" id="GO:0006935">
    <property type="term" value="P:chemotaxis"/>
    <property type="evidence" value="ECO:0007669"/>
    <property type="project" value="UniProtKB-KW"/>
</dbReference>
<dbReference type="Gene3D" id="1.10.287.950">
    <property type="entry name" value="Methyl-accepting chemotaxis protein"/>
    <property type="match status" value="1"/>
</dbReference>
<dbReference type="SMART" id="SM00283">
    <property type="entry name" value="MA"/>
    <property type="match status" value="1"/>
</dbReference>
<evidence type="ECO:0000313" key="9">
    <source>
        <dbReference type="EMBL" id="SIS73329.1"/>
    </source>
</evidence>
<dbReference type="InterPro" id="IPR003660">
    <property type="entry name" value="HAMP_dom"/>
</dbReference>
<comment type="similarity">
    <text evidence="3">Belongs to the methyl-accepting chemotaxis (MCP) protein family.</text>
</comment>
<dbReference type="CDD" id="cd11386">
    <property type="entry name" value="MCP_signal"/>
    <property type="match status" value="1"/>
</dbReference>
<dbReference type="AlphaFoldDB" id="A0A1N7LHP7"/>
<feature type="compositionally biased region" description="Basic and acidic residues" evidence="5">
    <location>
        <begin position="554"/>
        <end position="596"/>
    </location>
</feature>
<dbReference type="Pfam" id="PF00672">
    <property type="entry name" value="HAMP"/>
    <property type="match status" value="1"/>
</dbReference>
<evidence type="ECO:0000256" key="3">
    <source>
        <dbReference type="ARBA" id="ARBA00029447"/>
    </source>
</evidence>
<name>A0A1N7LHP7_9RHOB</name>
<keyword evidence="2" id="KW-0145">Chemotaxis</keyword>
<comment type="subcellular location">
    <subcellularLocation>
        <location evidence="1">Membrane</location>
    </subcellularLocation>
</comment>
<evidence type="ECO:0000259" key="7">
    <source>
        <dbReference type="PROSITE" id="PS50111"/>
    </source>
</evidence>
<dbReference type="STRING" id="407234.SAMN05421795_10358"/>
<evidence type="ECO:0000256" key="4">
    <source>
        <dbReference type="PROSITE-ProRule" id="PRU00284"/>
    </source>
</evidence>
<proteinExistence type="inferred from homology"/>
<evidence type="ECO:0000256" key="6">
    <source>
        <dbReference type="SAM" id="Phobius"/>
    </source>
</evidence>
<evidence type="ECO:0000256" key="1">
    <source>
        <dbReference type="ARBA" id="ARBA00004370"/>
    </source>
</evidence>
<feature type="transmembrane region" description="Helical" evidence="6">
    <location>
        <begin position="462"/>
        <end position="481"/>
    </location>
</feature>
<dbReference type="OrthoDB" id="8482111at2"/>
<evidence type="ECO:0000256" key="2">
    <source>
        <dbReference type="ARBA" id="ARBA00022500"/>
    </source>
</evidence>
<dbReference type="GO" id="GO:0016020">
    <property type="term" value="C:membrane"/>
    <property type="evidence" value="ECO:0007669"/>
    <property type="project" value="UniProtKB-SubCell"/>
</dbReference>
<dbReference type="SUPFAM" id="SSF158472">
    <property type="entry name" value="HAMP domain-like"/>
    <property type="match status" value="1"/>
</dbReference>
<accession>A0A1N7LHP7</accession>
<evidence type="ECO:0000313" key="10">
    <source>
        <dbReference type="Proteomes" id="UP000186098"/>
    </source>
</evidence>
<organism evidence="9 10">
    <name type="scientific">Phaeovulum vinaykumarii</name>
    <dbReference type="NCBI Taxonomy" id="407234"/>
    <lineage>
        <taxon>Bacteria</taxon>
        <taxon>Pseudomonadati</taxon>
        <taxon>Pseudomonadota</taxon>
        <taxon>Alphaproteobacteria</taxon>
        <taxon>Rhodobacterales</taxon>
        <taxon>Paracoccaceae</taxon>
        <taxon>Phaeovulum</taxon>
    </lineage>
</organism>
<dbReference type="InterPro" id="IPR051310">
    <property type="entry name" value="MCP_chemotaxis"/>
</dbReference>
<dbReference type="FunFam" id="1.10.287.950:FF:000001">
    <property type="entry name" value="Methyl-accepting chemotaxis sensory transducer"/>
    <property type="match status" value="1"/>
</dbReference>
<dbReference type="EMBL" id="FTOM01000003">
    <property type="protein sequence ID" value="SIS73329.1"/>
    <property type="molecule type" value="Genomic_DNA"/>
</dbReference>
<keyword evidence="6" id="KW-0812">Transmembrane</keyword>
<dbReference type="InterPro" id="IPR004089">
    <property type="entry name" value="MCPsignal_dom"/>
</dbReference>
<feature type="transmembrane region" description="Helical" evidence="6">
    <location>
        <begin position="12"/>
        <end position="38"/>
    </location>
</feature>
<dbReference type="SMART" id="SM00304">
    <property type="entry name" value="HAMP"/>
    <property type="match status" value="2"/>
</dbReference>
<sequence length="921" mass="97953">MRKLVDLALHGIAGRILLIVLSLAATTAAAVLLAFLVFQQTAEDLDVMRTERVPALRDGARVIDRSQVLGESLTEMLLASDPDRLQTRRSETEAARAALDEAIRNLPENARAAFDEALTQADARIKALGRVRAEEFALDAELGAALSALDTLSREIDARLAEMSDATFRAVDRTGQETADVVSGTFDRIVRQEFAEVRLALQVRSEINLLSGVAMALGTVSDPAVSTILRDLSNSALARLELMLPAILRTEALGSRRDVIDRAMSLFADITGTAAGADRSAELLSMRKDLETELAVVQDDLIFDLRMESERAASQNRAAFEMLRADVVSLRQLSALSDTIKGFIAKAFQVAVADDADTLKARQAELVAAAAKLETELTDGTASLNPLVRKLQTFAADGTGIAASRAAVLKARAEAATISDAAAEALHEVAAIAAQANATALDRIYTAGVELRAEMDAAIFQLRLVVAACAVFAGLAMLFAWTSIIRPLGRVSEATGQLARGNLEIVDSLPVKRGEIGMMTAALGVFRDGIVENARLQEEDRRQTEARAQAEAQALRDKVAREEAERQALAEAERREHEREQAAEAEKERLRAAAEAERRAQAEAQARVVTALANALRSLADGDLRVQIDEPFSDGYEQLRADFNEAVSTLETAIRAISHGIITINGGAEDIAQASLALSQRTETTAATLEESAAALTQITESVASSAKGAREADRAVLDARARAERSNEVVGGAVEAMNAIEDSSRKISTIIDVIDDIAFQTNLLALNAGVEAARAGEAGRGFAVVASEVRGLAQRSSEAAREIGQLISDSGNHVSRGVSMVGQVGSSLGEIVQSIENITQQVSAIAAAASEQSTGISEISTAVSQLDQATQQNAAMVEETTAAGQGLSQETNNLTQLVSRFSLRDDRSAAEADNGYRRAS</sequence>
<feature type="domain" description="HAMP" evidence="8">
    <location>
        <begin position="482"/>
        <end position="535"/>
    </location>
</feature>
<dbReference type="PROSITE" id="PS50885">
    <property type="entry name" value="HAMP"/>
    <property type="match status" value="2"/>
</dbReference>
<dbReference type="PROSITE" id="PS50111">
    <property type="entry name" value="CHEMOTAXIS_TRANSDUC_2"/>
    <property type="match status" value="1"/>
</dbReference>
<dbReference type="Proteomes" id="UP000186098">
    <property type="component" value="Unassembled WGS sequence"/>
</dbReference>
<evidence type="ECO:0000256" key="5">
    <source>
        <dbReference type="SAM" id="MobiDB-lite"/>
    </source>
</evidence>
<keyword evidence="4" id="KW-0807">Transducer</keyword>
<protein>
    <submittedName>
        <fullName evidence="9">Methyl-accepting chemotaxis protein</fullName>
    </submittedName>
</protein>
<dbReference type="Pfam" id="PF00015">
    <property type="entry name" value="MCPsignal"/>
    <property type="match status" value="1"/>
</dbReference>
<keyword evidence="6" id="KW-0472">Membrane</keyword>
<feature type="domain" description="HAMP" evidence="8">
    <location>
        <begin position="603"/>
        <end position="655"/>
    </location>
</feature>
<feature type="region of interest" description="Disordered" evidence="5">
    <location>
        <begin position="537"/>
        <end position="596"/>
    </location>
</feature>
<dbReference type="SUPFAM" id="SSF58104">
    <property type="entry name" value="Methyl-accepting chemotaxis protein (MCP) signaling domain"/>
    <property type="match status" value="1"/>
</dbReference>